<organism evidence="4 5">
    <name type="scientific">Desulfobacter latus</name>
    <dbReference type="NCBI Taxonomy" id="2292"/>
    <lineage>
        <taxon>Bacteria</taxon>
        <taxon>Pseudomonadati</taxon>
        <taxon>Thermodesulfobacteriota</taxon>
        <taxon>Desulfobacteria</taxon>
        <taxon>Desulfobacterales</taxon>
        <taxon>Desulfobacteraceae</taxon>
        <taxon>Desulfobacter</taxon>
    </lineage>
</organism>
<keyword evidence="4" id="KW-0347">Helicase</keyword>
<evidence type="ECO:0000259" key="3">
    <source>
        <dbReference type="PROSITE" id="PS51194"/>
    </source>
</evidence>
<feature type="domain" description="Helicase ATP-binding" evidence="2">
    <location>
        <begin position="432"/>
        <end position="607"/>
    </location>
</feature>
<dbReference type="GO" id="GO:0004386">
    <property type="term" value="F:helicase activity"/>
    <property type="evidence" value="ECO:0007669"/>
    <property type="project" value="UniProtKB-KW"/>
</dbReference>
<keyword evidence="4" id="KW-0547">Nucleotide-binding</keyword>
<gene>
    <name evidence="4" type="ORF">HXW94_08760</name>
</gene>
<evidence type="ECO:0000256" key="1">
    <source>
        <dbReference type="ARBA" id="ARBA00022801"/>
    </source>
</evidence>
<dbReference type="PROSITE" id="PS51192">
    <property type="entry name" value="HELICASE_ATP_BIND_1"/>
    <property type="match status" value="1"/>
</dbReference>
<dbReference type="PROSITE" id="PS51194">
    <property type="entry name" value="HELICASE_CTER"/>
    <property type="match status" value="1"/>
</dbReference>
<dbReference type="PANTHER" id="PTHR10799">
    <property type="entry name" value="SNF2/RAD54 HELICASE FAMILY"/>
    <property type="match status" value="1"/>
</dbReference>
<keyword evidence="4" id="KW-0067">ATP-binding</keyword>
<evidence type="ECO:0000313" key="5">
    <source>
        <dbReference type="Proteomes" id="UP000553343"/>
    </source>
</evidence>
<keyword evidence="5" id="KW-1185">Reference proteome</keyword>
<dbReference type="Proteomes" id="UP000553343">
    <property type="component" value="Unassembled WGS sequence"/>
</dbReference>
<dbReference type="GO" id="GO:0005524">
    <property type="term" value="F:ATP binding"/>
    <property type="evidence" value="ECO:0007669"/>
    <property type="project" value="InterPro"/>
</dbReference>
<dbReference type="SMART" id="SM00490">
    <property type="entry name" value="HELICc"/>
    <property type="match status" value="1"/>
</dbReference>
<feature type="domain" description="Helicase C-terminal" evidence="3">
    <location>
        <begin position="730"/>
        <end position="890"/>
    </location>
</feature>
<keyword evidence="1" id="KW-0378">Hydrolase</keyword>
<comment type="caution">
    <text evidence="4">The sequence shown here is derived from an EMBL/GenBank/DDBJ whole genome shotgun (WGS) entry which is preliminary data.</text>
</comment>
<reference evidence="4 5" key="1">
    <citation type="submission" date="2020-06" db="EMBL/GenBank/DDBJ databases">
        <title>High-quality draft genome of sulfate reducer Desulfobacter latus type strain AcrS2 isolated from marine sediment.</title>
        <authorList>
            <person name="Hoppe M."/>
            <person name="Larsen C.K."/>
            <person name="Marshall I.P.G."/>
            <person name="Schramm A."/>
            <person name="Marietou A.G."/>
        </authorList>
    </citation>
    <scope>NUCLEOTIDE SEQUENCE [LARGE SCALE GENOMIC DNA]</scope>
    <source>
        <strain evidence="4 5">AcRS2</strain>
    </source>
</reference>
<proteinExistence type="predicted"/>
<dbReference type="RefSeq" id="WP_178366529.1">
    <property type="nucleotide sequence ID" value="NZ_JACADJ010000024.1"/>
</dbReference>
<dbReference type="InterPro" id="IPR049730">
    <property type="entry name" value="SNF2/RAD54-like_C"/>
</dbReference>
<dbReference type="InterPro" id="IPR038718">
    <property type="entry name" value="SNF2-like_sf"/>
</dbReference>
<dbReference type="InterPro" id="IPR027417">
    <property type="entry name" value="P-loop_NTPase"/>
</dbReference>
<dbReference type="AlphaFoldDB" id="A0A850T1U8"/>
<dbReference type="SMART" id="SM00487">
    <property type="entry name" value="DEXDc"/>
    <property type="match status" value="1"/>
</dbReference>
<dbReference type="SUPFAM" id="SSF52540">
    <property type="entry name" value="P-loop containing nucleoside triphosphate hydrolases"/>
    <property type="match status" value="2"/>
</dbReference>
<dbReference type="Gene3D" id="3.40.50.300">
    <property type="entry name" value="P-loop containing nucleotide triphosphate hydrolases"/>
    <property type="match status" value="1"/>
</dbReference>
<dbReference type="EMBL" id="JACADJ010000024">
    <property type="protein sequence ID" value="NWH05071.1"/>
    <property type="molecule type" value="Genomic_DNA"/>
</dbReference>
<dbReference type="InterPro" id="IPR000330">
    <property type="entry name" value="SNF2_N"/>
</dbReference>
<name>A0A850T1U8_9BACT</name>
<dbReference type="InterPro" id="IPR014001">
    <property type="entry name" value="Helicase_ATP-bd"/>
</dbReference>
<dbReference type="Gene3D" id="3.40.50.10810">
    <property type="entry name" value="Tandem AAA-ATPase domain"/>
    <property type="match status" value="1"/>
</dbReference>
<dbReference type="GO" id="GO:0016787">
    <property type="term" value="F:hydrolase activity"/>
    <property type="evidence" value="ECO:0007669"/>
    <property type="project" value="UniProtKB-KW"/>
</dbReference>
<protein>
    <submittedName>
        <fullName evidence="4">DEAD/DEAH box helicase</fullName>
    </submittedName>
</protein>
<dbReference type="CDD" id="cd18793">
    <property type="entry name" value="SF2_C_SNF"/>
    <property type="match status" value="1"/>
</dbReference>
<evidence type="ECO:0000313" key="4">
    <source>
        <dbReference type="EMBL" id="NWH05071.1"/>
    </source>
</evidence>
<accession>A0A850T1U8</accession>
<dbReference type="Pfam" id="PF00176">
    <property type="entry name" value="SNF2-rel_dom"/>
    <property type="match status" value="1"/>
</dbReference>
<dbReference type="InterPro" id="IPR022138">
    <property type="entry name" value="DUF3670"/>
</dbReference>
<sequence>MTDKNNKQVLAVSVMPDQTLSLEWEDTQRKIPPEQSRVWKEIYDDFSSRAKSWLYHAGFKEIPTQLSPSLDYFIRFSRCFVETLLKMPELETLRHGAVVASPFGTIAEFMSARPMMAGAEYVTREMLQGLWQGFNASFAGEITAFEGRVSEYLRTQNPDLHPAGRVFFHLVENKNQAQPFAFMATYSTGIGANGKPKHLPLKHAIKTHDDNALLTLLSTVHKAGESSALVADLIESGELFHPLAWDEDDAFQFLKEIPDYEASGVICRIPDWWKQSAAQTRVNISLGDQKPSLTGLDAILDFKPGIAIGDLEFTPEEIKTILEESRGLAFIKNKWVAVDPEKLKKALDTCHRIEDLAGHDMTLGDAMRARLNPDRLLDGIDPGVEVSVSNGAWLASVLKKMQAPEKVEPVLPAPGFKAELRTYQSTGLNWLNFLNTHRLGACLADDMGLGKTIQILALLSTFPKKNKPPASLLVVPASLISNWESEINTFFPALKTYVAHPGFNGSSASGEGRKKAKAKDLKLPKSQLDRLDLVITSYTLVKKYPWLEKYQWHCLILDEAQAIKNPGTQQTRAVKALPCTHRIAMTGTPVENRLSDLWSLFDFLNPGLLGNKKEFSNFAKGLKDNPKGYAGLRQLVSPYILRRLKTDKSVISDLPDKVEMKVFSDLSPKQILLYKKAVKDLADNIENTEGIQRKGLVLSSLMRFKQLCNHPDQLTGSGDFKAVHSGKFQQLGRICETIYEKRERVLVFTQFKEMTGPLQRFLETIFNHPGIVLHGSVSVAKRKKLIQTFQDEIYCPFMVLSLKAGGVGLNLTRANHVVHFDRWWNPAVENQATDRAFRIGQTRKVLVHKFVTRGTIEEKIDTMISEKQDLADQVVAPSGEALVTEMDDKKLMDLFRLSLPD</sequence>
<dbReference type="InterPro" id="IPR001650">
    <property type="entry name" value="Helicase_C-like"/>
</dbReference>
<dbReference type="Pfam" id="PF00271">
    <property type="entry name" value="Helicase_C"/>
    <property type="match status" value="1"/>
</dbReference>
<dbReference type="Pfam" id="PF12419">
    <property type="entry name" value="DUF3670"/>
    <property type="match status" value="1"/>
</dbReference>
<evidence type="ECO:0000259" key="2">
    <source>
        <dbReference type="PROSITE" id="PS51192"/>
    </source>
</evidence>